<name>A0A1Q3ARZ7_CEPFO</name>
<evidence type="ECO:0000256" key="1">
    <source>
        <dbReference type="SAM" id="MobiDB-lite"/>
    </source>
</evidence>
<dbReference type="InParanoid" id="A0A1Q3ARZ7"/>
<feature type="compositionally biased region" description="Basic and acidic residues" evidence="1">
    <location>
        <begin position="78"/>
        <end position="102"/>
    </location>
</feature>
<proteinExistence type="predicted"/>
<feature type="compositionally biased region" description="Polar residues" evidence="1">
    <location>
        <begin position="59"/>
        <end position="71"/>
    </location>
</feature>
<evidence type="ECO:0000313" key="3">
    <source>
        <dbReference type="Proteomes" id="UP000187406"/>
    </source>
</evidence>
<dbReference type="OrthoDB" id="1731207at2759"/>
<accession>A0A1Q3ARZ7</accession>
<dbReference type="AlphaFoldDB" id="A0A1Q3ARZ7"/>
<dbReference type="EMBL" id="BDDD01000069">
    <property type="protein sequence ID" value="GAV58444.1"/>
    <property type="molecule type" value="Genomic_DNA"/>
</dbReference>
<reference evidence="3" key="1">
    <citation type="submission" date="2016-04" db="EMBL/GenBank/DDBJ databases">
        <title>Cephalotus genome sequencing.</title>
        <authorList>
            <person name="Fukushima K."/>
            <person name="Hasebe M."/>
            <person name="Fang X."/>
        </authorList>
    </citation>
    <scope>NUCLEOTIDE SEQUENCE [LARGE SCALE GENOMIC DNA]</scope>
    <source>
        <strain evidence="3">cv. St1</strain>
    </source>
</reference>
<comment type="caution">
    <text evidence="2">The sequence shown here is derived from an EMBL/GenBank/DDBJ whole genome shotgun (WGS) entry which is preliminary data.</text>
</comment>
<evidence type="ECO:0008006" key="4">
    <source>
        <dbReference type="Google" id="ProtNLM"/>
    </source>
</evidence>
<dbReference type="PANTHER" id="PTHR35046:SF21">
    <property type="entry name" value="RETROTRANSPOSON GAG DOMAIN-CONTAINING PROTEIN-RELATED"/>
    <property type="match status" value="1"/>
</dbReference>
<gene>
    <name evidence="2" type="ORF">CFOL_v3_01978</name>
</gene>
<sequence length="143" mass="16589">MRCKMLEHPEQKLARFLGGLKPEIANVVELQPFWTFEDVCKLAFKVEKQRKHYKPTGSKPFTRSMSSSKGYSLTKPEATMKDRGKTKVDDPLKEKSNPTRSDKKCFKCHGYGHFQAEYPNKRVVTLKEIEEIEAASQEEEYEV</sequence>
<dbReference type="Proteomes" id="UP000187406">
    <property type="component" value="Unassembled WGS sequence"/>
</dbReference>
<feature type="region of interest" description="Disordered" evidence="1">
    <location>
        <begin position="49"/>
        <end position="102"/>
    </location>
</feature>
<dbReference type="PANTHER" id="PTHR35046">
    <property type="entry name" value="ZINC KNUCKLE (CCHC-TYPE) FAMILY PROTEIN"/>
    <property type="match status" value="1"/>
</dbReference>
<keyword evidence="3" id="KW-1185">Reference proteome</keyword>
<evidence type="ECO:0000313" key="2">
    <source>
        <dbReference type="EMBL" id="GAV58444.1"/>
    </source>
</evidence>
<organism evidence="2 3">
    <name type="scientific">Cephalotus follicularis</name>
    <name type="common">Albany pitcher plant</name>
    <dbReference type="NCBI Taxonomy" id="3775"/>
    <lineage>
        <taxon>Eukaryota</taxon>
        <taxon>Viridiplantae</taxon>
        <taxon>Streptophyta</taxon>
        <taxon>Embryophyta</taxon>
        <taxon>Tracheophyta</taxon>
        <taxon>Spermatophyta</taxon>
        <taxon>Magnoliopsida</taxon>
        <taxon>eudicotyledons</taxon>
        <taxon>Gunneridae</taxon>
        <taxon>Pentapetalae</taxon>
        <taxon>rosids</taxon>
        <taxon>fabids</taxon>
        <taxon>Oxalidales</taxon>
        <taxon>Cephalotaceae</taxon>
        <taxon>Cephalotus</taxon>
    </lineage>
</organism>
<dbReference type="Gene3D" id="4.10.60.10">
    <property type="entry name" value="Zinc finger, CCHC-type"/>
    <property type="match status" value="1"/>
</dbReference>
<protein>
    <recommendedName>
        <fullName evidence="4">CCHC-type domain-containing protein</fullName>
    </recommendedName>
</protein>